<evidence type="ECO:0000256" key="2">
    <source>
        <dbReference type="ARBA" id="ARBA00012759"/>
    </source>
</evidence>
<evidence type="ECO:0000256" key="3">
    <source>
        <dbReference type="ARBA" id="ARBA00022670"/>
    </source>
</evidence>
<evidence type="ECO:0000256" key="5">
    <source>
        <dbReference type="ARBA" id="ARBA00022801"/>
    </source>
</evidence>
<dbReference type="OrthoDB" id="3182339at2759"/>
<dbReference type="Pfam" id="PF12340">
    <property type="entry name" value="DUF3638"/>
    <property type="match status" value="1"/>
</dbReference>
<evidence type="ECO:0000313" key="11">
    <source>
        <dbReference type="EMBL" id="KEP48798.1"/>
    </source>
</evidence>
<dbReference type="Pfam" id="PF20255">
    <property type="entry name" value="DUF6606"/>
    <property type="match status" value="1"/>
</dbReference>
<reference evidence="11 12" key="1">
    <citation type="submission" date="2013-12" db="EMBL/GenBank/DDBJ databases">
        <authorList>
            <person name="Cubeta M."/>
            <person name="Pakala S."/>
            <person name="Fedorova N."/>
            <person name="Thomas E."/>
            <person name="Dean R."/>
            <person name="Jabaji S."/>
            <person name="Neate S."/>
            <person name="Toda T."/>
            <person name="Tavantzis S."/>
            <person name="Vilgalys R."/>
            <person name="Bharathan N."/>
            <person name="Pakala S."/>
            <person name="Losada L.S."/>
            <person name="Zafar N."/>
            <person name="Nierman W."/>
        </authorList>
    </citation>
    <scope>NUCLEOTIDE SEQUENCE [LARGE SCALE GENOMIC DNA]</scope>
    <source>
        <strain evidence="11 12">123E</strain>
    </source>
</reference>
<evidence type="ECO:0000256" key="4">
    <source>
        <dbReference type="ARBA" id="ARBA00022786"/>
    </source>
</evidence>
<dbReference type="PANTHER" id="PTHR13367:SF33">
    <property type="entry name" value="P-LOOP CONTAINING NUCLEOSIDE TRIPHOSPHATE HYDROLASE PROTEIN"/>
    <property type="match status" value="1"/>
</dbReference>
<dbReference type="InterPro" id="IPR022105">
    <property type="entry name" value="DUF3645"/>
</dbReference>
<keyword evidence="6" id="KW-0788">Thiol protease</keyword>
<dbReference type="EMBL" id="AZST01000453">
    <property type="protein sequence ID" value="KEP48798.1"/>
    <property type="molecule type" value="Genomic_DNA"/>
</dbReference>
<feature type="domain" description="DUF6606" evidence="10">
    <location>
        <begin position="12"/>
        <end position="272"/>
    </location>
</feature>
<dbReference type="EC" id="3.4.19.12" evidence="2"/>
<keyword evidence="12" id="KW-1185">Reference proteome</keyword>
<feature type="domain" description="DUF3645" evidence="9">
    <location>
        <begin position="2361"/>
        <end position="2393"/>
    </location>
</feature>
<evidence type="ECO:0000313" key="12">
    <source>
        <dbReference type="Proteomes" id="UP000027456"/>
    </source>
</evidence>
<evidence type="ECO:0000259" key="8">
    <source>
        <dbReference type="Pfam" id="PF12340"/>
    </source>
</evidence>
<evidence type="ECO:0000256" key="7">
    <source>
        <dbReference type="SAM" id="MobiDB-lite"/>
    </source>
</evidence>
<evidence type="ECO:0000256" key="1">
    <source>
        <dbReference type="ARBA" id="ARBA00000707"/>
    </source>
</evidence>
<dbReference type="STRING" id="1423351.A0A074RVZ6"/>
<dbReference type="GO" id="GO:0006508">
    <property type="term" value="P:proteolysis"/>
    <property type="evidence" value="ECO:0007669"/>
    <property type="project" value="UniProtKB-KW"/>
</dbReference>
<dbReference type="HOGENOM" id="CLU_000211_1_0_1"/>
<proteinExistence type="predicted"/>
<evidence type="ECO:0000259" key="10">
    <source>
        <dbReference type="Pfam" id="PF20255"/>
    </source>
</evidence>
<dbReference type="GO" id="GO:0004843">
    <property type="term" value="F:cysteine-type deubiquitinase activity"/>
    <property type="evidence" value="ECO:0007669"/>
    <property type="project" value="UniProtKB-EC"/>
</dbReference>
<comment type="catalytic activity">
    <reaction evidence="1">
        <text>Thiol-dependent hydrolysis of ester, thioester, amide, peptide and isopeptide bonds formed by the C-terminal Gly of ubiquitin (a 76-residue protein attached to proteins as an intracellular targeting signal).</text>
        <dbReference type="EC" id="3.4.19.12"/>
    </reaction>
</comment>
<comment type="caution">
    <text evidence="11">The sequence shown here is derived from an EMBL/GenBank/DDBJ whole genome shotgun (WGS) entry which is preliminary data.</text>
</comment>
<keyword evidence="5" id="KW-0378">Hydrolase</keyword>
<gene>
    <name evidence="11" type="ORF">V565_115330</name>
</gene>
<evidence type="ECO:0000256" key="6">
    <source>
        <dbReference type="ARBA" id="ARBA00022807"/>
    </source>
</evidence>
<keyword evidence="3" id="KW-0645">Protease</keyword>
<accession>A0A074RVZ6</accession>
<dbReference type="PANTHER" id="PTHR13367">
    <property type="entry name" value="UBIQUITIN THIOESTERASE"/>
    <property type="match status" value="1"/>
</dbReference>
<name>A0A074RVZ6_9AGAM</name>
<keyword evidence="4" id="KW-0833">Ubl conjugation pathway</keyword>
<protein>
    <recommendedName>
        <fullName evidence="2">ubiquitinyl hydrolase 1</fullName>
        <ecNumber evidence="2">3.4.19.12</ecNumber>
    </recommendedName>
</protein>
<sequence>MSVPSDSVLEHLVYHVFLPPKLPQEEQEELFQRTVDLALVRSTQQAIEKFRVEMGVSAQWNQIELMLQHLYNYIEVPLEKAKLGKDMKNMAKGGILSLYIKAQNAAVIIRKQAHDTTFEVFEVQAQTEDIMSTPGRVQRSFPGPAVELPSSVAGDRDFINEVANILSQMNVEVFDKACPTTHKAGTTVRESRNSINPNYFIQFFLGYLRGMGVVADPPRVDKRVADEVLWKDAKNPWRRSPIWLVIRVALQTSLNSTTTYKQFMAYHHATIISQCYKQGSFSSDLLHSMRVKMARRLFKLKETAPPFLVDFAKATANETQDLLQKRWDLIQSGQSQSRSPNISGAHLESAIYQTLPQSHRYLERVFEGRSSHTHISKFSPNHSPRLENVVDFSRYAIGGLSRTFGNDGHLALFDFEASVFINLASWVASQSNLSEASVIMSSCFRQYLKAAKSYYKADTSDQSVMILTLIRIWMAIDELAIKECPMLTGFSPELPSNILDPLLLRTSQHIKQASLVQQYIRARHAGALASNPSVFSDEVTPTCFAVQYYKSSSWHQQMKRDIKSYAQDQKNRKRWELIEKNDRFYQLCDEIEGMPCTYDYSDGWKRHDRECDRCSKDRERSTLRIRPHEWPLPRSQLESEAVVFELDPPVSFGIWRDITYEILIDLGTASPRSNCEQYSTLEEYGALSSWLPIQFTGRITIASATKSFIQSHYSDIIHIPTDESQVFLDNALQFQLYDIKGDAWAAGPFPGISFTKYGTFKLPSGSLYRHLEYTLGSTTHSSNQVLADQHDCPIELSLHEHITFGTLRSGARLQWMNIVRGLEEDLLSFSSDEVWMLHTQAAWQAGPMSNKGSLEWHQDLGDMKFGLLLVSQCMRVLDRVKANWLQAKSVLTIVSLVNRLIASLPSTKVVRAACKLLRDARAVTLKWLDELIIKLQAATLEENIIMYRQRVCEMAAICRQTYNTEPRHMRLLLSNPEDYTALVKASIVLYDNQPPDMKNAPKSLQIVLCRDRRFAHQITQNMLASINRGEDILSSPLSEIWPDYRQGSLGWEVHSHPNDRWIKTVTAAFHGTQTQEVHLNVITGQLLINGEPLGRLPREYVEHPTYIRLFGQKIRDVVPAKSAGMEFATRSRVHGYQVSFALKESKHLIIQAQKDDQLYELIPHEEISEDFPQLFSEDYHHWADIKRKTVEFRPISSPWLANSYRWLLRFDSSRTTLENSAGASLVDVRSTLFQSLALSISPLESNRYLHVTRSVNDLIEVDLPRMKLSFFINDDRQVESRNFRNQVLDENQSAGTLFGLRNQLVLRAKDTLAQSLPRSRSVLIPDGVVAFTTNDHHVSVSIHFEFRRNVDIYRYKIDEDLGYLATDAGLTSRIFKTYLHALTSHCLPDPLTGRTGTEEALHELSQASTSSFEQLNLKQVKLLSAIGHLSPKRQYYPANMQRMETTHWVNLPSLSQHFAFSYAAAQILRRADTLQLFHPLEFELDEYITALETTDKLTRRAMRRTAVYYPSDTTGFNSQILGSTLMLDRVSPGRDSLTGQWEEEGQSAGWASGLAYQNWEKPVFKLCNLVSLVESWGTLHDTGKHDTLSYRSSWFSLSLKSSWITFYNLLRRATTTGNKYMLCACLASVGFGEAVPTDLIPVFVAFATNPKFRSLEPPSHTVFNFEDRYEPKLSQVEVLAITALHSIKDSPASDLTQKAGETNFGWHSRREKYYNSNYPIRWSQFVSSLMNQWPRNPQPPIQLHSPSADLSGWFDVESCLESTRQYYSSCMWNVKMRSHLHELQGVLTSQPTSTGTTFYHTPHQTVKARVASQRLGDPWSTLNFSAFMRNRSTSEPTDAFSLPKVSAHKDVTPNADTSRLQKLFAEFQQSSSSLNRLYATDLDESRQELDSKPNESLPRQLPFGVMTKLEETREICKEKLTRSFQRLSSTLSAQNDIERVVVAAGIWPRITPRTILRQLSFPNRSQIRLLSNWRSDLIGYAQAFTHYQRYQRLIALAESNHTAEFYKELDSASDKDLNSENPDWLLVQIDSNFAARAVQRQVAKEMISPSSLENTVLQLNMGEGKSSVVVPIVASTLADSSRLVRVVVLKPLWRQMFDLLVNRLSGLSNRRIYYLPFGRHIEIDNSIAQKLRSLYEECMHEGGILLAQPEHILSFKLMGIDRLITWSDSSDMAVADSLRSIQKWLKAHTRDILDESDEILHVRYQLVYTVGDQQPLDDHPDRWTTTQQLLHLAAEHIEQFQQKYANGLLHKYRDHGRFPKIRIMPDCLVEAEQSLIKAIAADVRNGRLLNLSCDRLPLSVQNNLIEFFTENQLPFLEYESLRQSCGDALWKGLLLVRGLLASGILVFALKHKHYRVDYGLDLSRSLLAVPYRAKDTPSLRAEFGHPDVAVVLTCFSYYYQGLTNQQLDLCFELLFKLDNPTLEYEQWVQRNSATPDDLRQLNGVNIKDREQFTDRLVPAFSHNSATIDFFLSSVVFPKEAKEFPEKLATSGWDLAEKKSNFTTGFSGTNDNRYLLPTSITQVDPVKQLSTNALVLTYLLQPENNHYVPIRDREGGTLSSKEFVELLVEQTPEVRVLLDVGAQMLELQNDELVRYWLDLKQDIEAAVYFNDRDELVVLPQNGTPVLLSTSPFAQQLDKCIVYLDDGHTRGTDLELPRDTRALVTLGPKVTKDRLLQGCMRMRKLGHGQSVIFAAPPEIDTLIRNASPKPIKPEDMIDTLDVLRWAMLETCKDLEHHVSHWAHQGIEFNRRLDAETHYGRSQDITTFQKGWTAPESRTLEKMYGVPSPKALSKRVGFMRRAFEVPELRKGLEKLGVKKLDDPYMDEEQEREVYHEVEQEQQTQRPPKGHPKKHSVHSEVRSFIKTGKLPANQSGILPLFHPLRASNGQMFKGWSSLLFASADFLQTVTASSTDHLSEYMRPVNWIVSGSGNVRVVLSPYEVNELLPSIRKQSAVQLHVYAPRVSLAMLSFSDLQFYSIPATPSSHVSSRVLSTAQLQLDLFAGQLYLPSYQDYTLLCASLGLFILSETEDDLKIEVESDGFVKPRHRGQLVERHPEYSNCQFTDTPVPSLKDLIGRRRKGMKYLLTHVGQILHARSLTPKSFQKAAL</sequence>
<dbReference type="InterPro" id="IPR022099">
    <property type="entry name" value="DUF3638"/>
</dbReference>
<organism evidence="11 12">
    <name type="scientific">Rhizoctonia solani 123E</name>
    <dbReference type="NCBI Taxonomy" id="1423351"/>
    <lineage>
        <taxon>Eukaryota</taxon>
        <taxon>Fungi</taxon>
        <taxon>Dikarya</taxon>
        <taxon>Basidiomycota</taxon>
        <taxon>Agaricomycotina</taxon>
        <taxon>Agaricomycetes</taxon>
        <taxon>Cantharellales</taxon>
        <taxon>Ceratobasidiaceae</taxon>
        <taxon>Rhizoctonia</taxon>
    </lineage>
</organism>
<dbReference type="Pfam" id="PF12359">
    <property type="entry name" value="DUF3645"/>
    <property type="match status" value="1"/>
</dbReference>
<dbReference type="InterPro" id="IPR051346">
    <property type="entry name" value="OTU_Deubiquitinase"/>
</dbReference>
<feature type="region of interest" description="Disordered" evidence="7">
    <location>
        <begin position="2825"/>
        <end position="2856"/>
    </location>
</feature>
<dbReference type="InterPro" id="IPR046541">
    <property type="entry name" value="DUF6606"/>
</dbReference>
<evidence type="ECO:0000259" key="9">
    <source>
        <dbReference type="Pfam" id="PF12359"/>
    </source>
</evidence>
<dbReference type="Proteomes" id="UP000027456">
    <property type="component" value="Unassembled WGS sequence"/>
</dbReference>
<feature type="domain" description="DUF3638" evidence="8">
    <location>
        <begin position="2019"/>
        <end position="2240"/>
    </location>
</feature>